<accession>A0ABS7AHM1</accession>
<dbReference type="Pfam" id="PF04972">
    <property type="entry name" value="BON"/>
    <property type="match status" value="1"/>
</dbReference>
<evidence type="ECO:0000256" key="3">
    <source>
        <dbReference type="SAM" id="MobiDB-lite"/>
    </source>
</evidence>
<evidence type="ECO:0000256" key="1">
    <source>
        <dbReference type="ARBA" id="ARBA00023122"/>
    </source>
</evidence>
<keyword evidence="1 2" id="KW-0129">CBS domain</keyword>
<feature type="domain" description="CBS" evidence="5">
    <location>
        <begin position="133"/>
        <end position="192"/>
    </location>
</feature>
<dbReference type="Proteomes" id="UP001196565">
    <property type="component" value="Unassembled WGS sequence"/>
</dbReference>
<dbReference type="PANTHER" id="PTHR43080">
    <property type="entry name" value="CBS DOMAIN-CONTAINING PROTEIN CBSX3, MITOCHONDRIAL"/>
    <property type="match status" value="1"/>
</dbReference>
<comment type="caution">
    <text evidence="6">The sequence shown here is derived from an EMBL/GenBank/DDBJ whole genome shotgun (WGS) entry which is preliminary data.</text>
</comment>
<organism evidence="6 7">
    <name type="scientific">Roseomonas alba</name>
    <dbReference type="NCBI Taxonomy" id="2846776"/>
    <lineage>
        <taxon>Bacteria</taxon>
        <taxon>Pseudomonadati</taxon>
        <taxon>Pseudomonadota</taxon>
        <taxon>Alphaproteobacteria</taxon>
        <taxon>Acetobacterales</taxon>
        <taxon>Roseomonadaceae</taxon>
        <taxon>Roseomonas</taxon>
    </lineage>
</organism>
<evidence type="ECO:0000259" key="5">
    <source>
        <dbReference type="PROSITE" id="PS51371"/>
    </source>
</evidence>
<feature type="region of interest" description="Disordered" evidence="3">
    <location>
        <begin position="1"/>
        <end position="36"/>
    </location>
</feature>
<dbReference type="InterPro" id="IPR000644">
    <property type="entry name" value="CBS_dom"/>
</dbReference>
<sequence>MKSREQAPPQPPRSGPWVKAPLRGGPRILGRAGRRTMTEPTARDLMTRAVITIPPDMPVMGIVQLLAYRGISAVPVTRADGRLLGLVSLADLTARLSASAPEHRSWLRWLFTDPVRSADRYARIHGFVAEEVMATDIVTVPPDAPASEIAATLERKGLRRVLVTVGDRLQGVVTRSDLLPAVISRETEPADLPDTRIRSAILAAMRREDWADPFYTHVEVHDGIVEFFGFTPGPAVQRALRVLAEQVPGVKGIRDRTEIMLMSDQVRL</sequence>
<evidence type="ECO:0000313" key="6">
    <source>
        <dbReference type="EMBL" id="MBW6401817.1"/>
    </source>
</evidence>
<reference evidence="6 7" key="1">
    <citation type="submission" date="2021-07" db="EMBL/GenBank/DDBJ databases">
        <authorList>
            <person name="So Y."/>
        </authorList>
    </citation>
    <scope>NUCLEOTIDE SEQUENCE [LARGE SCALE GENOMIC DNA]</scope>
    <source>
        <strain evidence="6 7">HJA6</strain>
    </source>
</reference>
<dbReference type="CDD" id="cd04586">
    <property type="entry name" value="CBS_pair_BON_assoc"/>
    <property type="match status" value="1"/>
</dbReference>
<dbReference type="SUPFAM" id="SSF54631">
    <property type="entry name" value="CBS-domain pair"/>
    <property type="match status" value="1"/>
</dbReference>
<name>A0ABS7AHM1_9PROT</name>
<evidence type="ECO:0000259" key="4">
    <source>
        <dbReference type="PROSITE" id="PS50914"/>
    </source>
</evidence>
<dbReference type="InterPro" id="IPR007055">
    <property type="entry name" value="BON_dom"/>
</dbReference>
<dbReference type="Pfam" id="PF00571">
    <property type="entry name" value="CBS"/>
    <property type="match status" value="2"/>
</dbReference>
<dbReference type="PANTHER" id="PTHR43080:SF26">
    <property type="entry name" value="REGULATORY PROTEIN"/>
    <property type="match status" value="1"/>
</dbReference>
<dbReference type="EMBL" id="JAHYBZ010000015">
    <property type="protein sequence ID" value="MBW6401817.1"/>
    <property type="molecule type" value="Genomic_DNA"/>
</dbReference>
<gene>
    <name evidence="6" type="ORF">KPL78_28475</name>
</gene>
<dbReference type="PROSITE" id="PS51371">
    <property type="entry name" value="CBS"/>
    <property type="match status" value="2"/>
</dbReference>
<dbReference type="InterPro" id="IPR051257">
    <property type="entry name" value="Diverse_CBS-Domain"/>
</dbReference>
<evidence type="ECO:0000256" key="2">
    <source>
        <dbReference type="PROSITE-ProRule" id="PRU00703"/>
    </source>
</evidence>
<evidence type="ECO:0000313" key="7">
    <source>
        <dbReference type="Proteomes" id="UP001196565"/>
    </source>
</evidence>
<keyword evidence="7" id="KW-1185">Reference proteome</keyword>
<dbReference type="PIRSF" id="PIRSF036990">
    <property type="entry name" value="UCP036990_CBS_BON"/>
    <property type="match status" value="1"/>
</dbReference>
<dbReference type="SMART" id="SM00116">
    <property type="entry name" value="CBS"/>
    <property type="match status" value="2"/>
</dbReference>
<dbReference type="PROSITE" id="PS50914">
    <property type="entry name" value="BON"/>
    <property type="match status" value="1"/>
</dbReference>
<dbReference type="Gene3D" id="3.10.580.10">
    <property type="entry name" value="CBS-domain"/>
    <property type="match status" value="1"/>
</dbReference>
<proteinExistence type="predicted"/>
<dbReference type="InterPro" id="IPR017080">
    <property type="entry name" value="UCP036990_CBS_BON"/>
</dbReference>
<feature type="domain" description="CBS" evidence="5">
    <location>
        <begin position="46"/>
        <end position="102"/>
    </location>
</feature>
<feature type="domain" description="BON" evidence="4">
    <location>
        <begin position="193"/>
        <end position="263"/>
    </location>
</feature>
<protein>
    <submittedName>
        <fullName evidence="6">CBS domain-containing protein</fullName>
    </submittedName>
</protein>
<dbReference type="InterPro" id="IPR046342">
    <property type="entry name" value="CBS_dom_sf"/>
</dbReference>